<proteinExistence type="predicted"/>
<reference evidence="1 2" key="1">
    <citation type="submission" date="2023-08" db="EMBL/GenBank/DDBJ databases">
        <title>A Necator americanus chromosomal reference genome.</title>
        <authorList>
            <person name="Ilik V."/>
            <person name="Petrzelkova K.J."/>
            <person name="Pardy F."/>
            <person name="Fuh T."/>
            <person name="Niatou-Singa F.S."/>
            <person name="Gouil Q."/>
            <person name="Baker L."/>
            <person name="Ritchie M.E."/>
            <person name="Jex A.R."/>
            <person name="Gazzola D."/>
            <person name="Li H."/>
            <person name="Toshio Fujiwara R."/>
            <person name="Zhan B."/>
            <person name="Aroian R.V."/>
            <person name="Pafco B."/>
            <person name="Schwarz E.M."/>
        </authorList>
    </citation>
    <scope>NUCLEOTIDE SEQUENCE [LARGE SCALE GENOMIC DNA]</scope>
    <source>
        <strain evidence="1 2">Aroian</strain>
        <tissue evidence="1">Whole animal</tissue>
    </source>
</reference>
<name>A0ABR1EEC3_NECAM</name>
<gene>
    <name evidence="1" type="primary">Necator_chrX.g22109</name>
    <name evidence="1" type="ORF">RB195_021948</name>
</gene>
<evidence type="ECO:0000313" key="2">
    <source>
        <dbReference type="Proteomes" id="UP001303046"/>
    </source>
</evidence>
<protein>
    <recommendedName>
        <fullName evidence="3">Rubicon Homology domain-containing protein</fullName>
    </recommendedName>
</protein>
<sequence>MGRLQASSPMSFWENFRSPGVDMLLAGPTCGIQGCHESVLAQQKQGVHPLNPPASLGKHKVAFDESTTDPEDHVAMLRDPLRLSLYTFTLAMISHALTLEFLQQIKNKNDWNFLRAVTEVEKVNTDSLTKLRRLVKFSDKLEYAMHNYTQFCITESDYHSLQCQCCASKPIERIIQLYSLDFYDPDTLQSTEGPSSESSPLPAVEFLVCAPCANTAQLYHRCYHMKYHLLKMCEDKLEVIGTQHPEYSPEKTVEAARKCRVWLNKVLTDYMDIWKKIQNLDH</sequence>
<evidence type="ECO:0000313" key="1">
    <source>
        <dbReference type="EMBL" id="KAK6760680.1"/>
    </source>
</evidence>
<dbReference type="Proteomes" id="UP001303046">
    <property type="component" value="Unassembled WGS sequence"/>
</dbReference>
<keyword evidence="2" id="KW-1185">Reference proteome</keyword>
<dbReference type="PANTHER" id="PTHR14689:SF0">
    <property type="entry name" value="COILED-COIL DOMAIN-CONTAINING PROTEIN 82"/>
    <property type="match status" value="1"/>
</dbReference>
<dbReference type="PANTHER" id="PTHR14689">
    <property type="entry name" value="PHORBOL-ESTER_DAG-TYPE DOMAIN-CONTAINING PROTEIN"/>
    <property type="match status" value="1"/>
</dbReference>
<comment type="caution">
    <text evidence="1">The sequence shown here is derived from an EMBL/GenBank/DDBJ whole genome shotgun (WGS) entry which is preliminary data.</text>
</comment>
<dbReference type="PROSITE" id="PS51257">
    <property type="entry name" value="PROKAR_LIPOPROTEIN"/>
    <property type="match status" value="1"/>
</dbReference>
<organism evidence="1 2">
    <name type="scientific">Necator americanus</name>
    <name type="common">Human hookworm</name>
    <dbReference type="NCBI Taxonomy" id="51031"/>
    <lineage>
        <taxon>Eukaryota</taxon>
        <taxon>Metazoa</taxon>
        <taxon>Ecdysozoa</taxon>
        <taxon>Nematoda</taxon>
        <taxon>Chromadorea</taxon>
        <taxon>Rhabditida</taxon>
        <taxon>Rhabditina</taxon>
        <taxon>Rhabditomorpha</taxon>
        <taxon>Strongyloidea</taxon>
        <taxon>Ancylostomatidae</taxon>
        <taxon>Bunostominae</taxon>
        <taxon>Necator</taxon>
    </lineage>
</organism>
<evidence type="ECO:0008006" key="3">
    <source>
        <dbReference type="Google" id="ProtNLM"/>
    </source>
</evidence>
<accession>A0ABR1EEC3</accession>
<dbReference type="EMBL" id="JAVFWL010000006">
    <property type="protein sequence ID" value="KAK6760680.1"/>
    <property type="molecule type" value="Genomic_DNA"/>
</dbReference>